<keyword evidence="4" id="KW-1003">Cell membrane</keyword>
<dbReference type="Pfam" id="PF17910">
    <property type="entry name" value="FeoB_Cyto"/>
    <property type="match status" value="1"/>
</dbReference>
<keyword evidence="18" id="KW-1185">Reference proteome</keyword>
<evidence type="ECO:0000256" key="6">
    <source>
        <dbReference type="ARBA" id="ARBA00022692"/>
    </source>
</evidence>
<dbReference type="InterPro" id="IPR011640">
    <property type="entry name" value="Fe2_transport_prot_B_C"/>
</dbReference>
<keyword evidence="8 15" id="KW-1133">Transmembrane helix</keyword>
<evidence type="ECO:0000256" key="5">
    <source>
        <dbReference type="ARBA" id="ARBA00022496"/>
    </source>
</evidence>
<comment type="similarity">
    <text evidence="15">Belongs to the TRAFAC class TrmE-Era-EngA-EngB-Septin-like GTPase superfamily. FeoB GTPase (TC 9.A.8) family.</text>
</comment>
<evidence type="ECO:0000256" key="9">
    <source>
        <dbReference type="ARBA" id="ARBA00023004"/>
    </source>
</evidence>
<feature type="transmembrane region" description="Helical" evidence="15">
    <location>
        <begin position="711"/>
        <end position="731"/>
    </location>
</feature>
<evidence type="ECO:0000256" key="4">
    <source>
        <dbReference type="ARBA" id="ARBA00022475"/>
    </source>
</evidence>
<evidence type="ECO:0000259" key="16">
    <source>
        <dbReference type="PROSITE" id="PS51711"/>
    </source>
</evidence>
<accession>A0ABY5AP03</accession>
<name>A0ABY5AP03_9CYAN</name>
<dbReference type="Proteomes" id="UP001056708">
    <property type="component" value="Chromosome"/>
</dbReference>
<feature type="domain" description="FeoB-type G" evidence="16">
    <location>
        <begin position="8"/>
        <end position="174"/>
    </location>
</feature>
<dbReference type="Pfam" id="PF07664">
    <property type="entry name" value="FeoB_C"/>
    <property type="match status" value="1"/>
</dbReference>
<feature type="transmembrane region" description="Helical" evidence="15">
    <location>
        <begin position="399"/>
        <end position="421"/>
    </location>
</feature>
<dbReference type="InterPro" id="IPR003373">
    <property type="entry name" value="Fe2_transport_prot-B"/>
</dbReference>
<comment type="function">
    <text evidence="1 15">Probable transporter of a GTP-driven Fe(2+) uptake system.</text>
</comment>
<evidence type="ECO:0000256" key="7">
    <source>
        <dbReference type="ARBA" id="ARBA00022741"/>
    </source>
</evidence>
<feature type="transmembrane region" description="Helical" evidence="15">
    <location>
        <begin position="350"/>
        <end position="379"/>
    </location>
</feature>
<keyword evidence="5 15" id="KW-0410">Iron transport</keyword>
<evidence type="ECO:0000256" key="14">
    <source>
        <dbReference type="NCBIfam" id="TIGR00437"/>
    </source>
</evidence>
<evidence type="ECO:0000256" key="15">
    <source>
        <dbReference type="RuleBase" id="RU362098"/>
    </source>
</evidence>
<dbReference type="NCBIfam" id="NF007105">
    <property type="entry name" value="PRK09554.1"/>
    <property type="match status" value="1"/>
</dbReference>
<dbReference type="InterPro" id="IPR006073">
    <property type="entry name" value="GTP-bd"/>
</dbReference>
<dbReference type="Pfam" id="PF02421">
    <property type="entry name" value="FeoB_N"/>
    <property type="match status" value="1"/>
</dbReference>
<gene>
    <name evidence="17" type="primary">feoB</name>
    <name evidence="17" type="ORF">NEA10_19230</name>
</gene>
<keyword evidence="12 15" id="KW-0472">Membrane</keyword>
<feature type="transmembrane region" description="Helical" evidence="15">
    <location>
        <begin position="465"/>
        <end position="485"/>
    </location>
</feature>
<evidence type="ECO:0000256" key="11">
    <source>
        <dbReference type="ARBA" id="ARBA00023134"/>
    </source>
</evidence>
<dbReference type="InterPro" id="IPR005225">
    <property type="entry name" value="Small_GTP-bd"/>
</dbReference>
<proteinExistence type="inferred from homology"/>
<dbReference type="SUPFAM" id="SSF52540">
    <property type="entry name" value="P-loop containing nucleoside triphosphate hydrolases"/>
    <property type="match status" value="1"/>
</dbReference>
<evidence type="ECO:0000313" key="17">
    <source>
        <dbReference type="EMBL" id="USR90928.1"/>
    </source>
</evidence>
<dbReference type="EMBL" id="CP098611">
    <property type="protein sequence ID" value="USR90928.1"/>
    <property type="molecule type" value="Genomic_DNA"/>
</dbReference>
<dbReference type="NCBIfam" id="TIGR00231">
    <property type="entry name" value="small_GTP"/>
    <property type="match status" value="1"/>
</dbReference>
<evidence type="ECO:0000256" key="1">
    <source>
        <dbReference type="ARBA" id="ARBA00003926"/>
    </source>
</evidence>
<dbReference type="PRINTS" id="PR00326">
    <property type="entry name" value="GTP1OBG"/>
</dbReference>
<keyword evidence="9 15" id="KW-0408">Iron</keyword>
<feature type="transmembrane region" description="Helical" evidence="15">
    <location>
        <begin position="294"/>
        <end position="312"/>
    </location>
</feature>
<comment type="subcellular location">
    <subcellularLocation>
        <location evidence="15">Cell inner membrane</location>
        <topology evidence="15">Multi-pass membrane protein</topology>
    </subcellularLocation>
    <subcellularLocation>
        <location evidence="2">Cell membrane</location>
        <topology evidence="2">Multi-pass membrane protein</topology>
    </subcellularLocation>
</comment>
<dbReference type="Pfam" id="PF07670">
    <property type="entry name" value="Gate"/>
    <property type="match status" value="2"/>
</dbReference>
<organism evidence="17 18">
    <name type="scientific">Phormidium yuhuli AB48</name>
    <dbReference type="NCBI Taxonomy" id="2940671"/>
    <lineage>
        <taxon>Bacteria</taxon>
        <taxon>Bacillati</taxon>
        <taxon>Cyanobacteriota</taxon>
        <taxon>Cyanophyceae</taxon>
        <taxon>Oscillatoriophycideae</taxon>
        <taxon>Oscillatoriales</taxon>
        <taxon>Oscillatoriaceae</taxon>
        <taxon>Phormidium</taxon>
        <taxon>Phormidium yuhuli</taxon>
    </lineage>
</organism>
<dbReference type="NCBIfam" id="TIGR00437">
    <property type="entry name" value="feoB"/>
    <property type="match status" value="1"/>
</dbReference>
<dbReference type="InterPro" id="IPR011642">
    <property type="entry name" value="Gate_dom"/>
</dbReference>
<keyword evidence="3 15" id="KW-0813">Transport</keyword>
<feature type="transmembrane region" description="Helical" evidence="15">
    <location>
        <begin position="433"/>
        <end position="459"/>
    </location>
</feature>
<dbReference type="InterPro" id="IPR050860">
    <property type="entry name" value="FeoB_GTPase"/>
</dbReference>
<keyword evidence="10" id="KW-0406">Ion transport</keyword>
<dbReference type="Gene3D" id="3.40.50.300">
    <property type="entry name" value="P-loop containing nucleotide triphosphate hydrolases"/>
    <property type="match status" value="1"/>
</dbReference>
<protein>
    <recommendedName>
        <fullName evidence="13 14">Ferrous iron transport protein B</fullName>
    </recommendedName>
</protein>
<dbReference type="Gene3D" id="1.10.287.1770">
    <property type="match status" value="1"/>
</dbReference>
<evidence type="ECO:0000256" key="3">
    <source>
        <dbReference type="ARBA" id="ARBA00022448"/>
    </source>
</evidence>
<dbReference type="InterPro" id="IPR030389">
    <property type="entry name" value="G_FEOB_dom"/>
</dbReference>
<keyword evidence="7" id="KW-0547">Nucleotide-binding</keyword>
<feature type="transmembrane region" description="Helical" evidence="15">
    <location>
        <begin position="523"/>
        <end position="541"/>
    </location>
</feature>
<dbReference type="InterPro" id="IPR027417">
    <property type="entry name" value="P-loop_NTPase"/>
</dbReference>
<reference evidence="17" key="1">
    <citation type="submission" date="2022-06" db="EMBL/GenBank/DDBJ databases">
        <title>Genome sequence of Phormidium yuhuli AB48 isolated from an industrial photobioreactor environment.</title>
        <authorList>
            <person name="Qiu Y."/>
            <person name="Noonan A.J.C."/>
            <person name="Dofher K."/>
            <person name="Koch M."/>
            <person name="Kieft B."/>
            <person name="Lin X."/>
            <person name="Ziels R.M."/>
            <person name="Hallam S.J."/>
        </authorList>
    </citation>
    <scope>NUCLEOTIDE SEQUENCE</scope>
    <source>
        <strain evidence="17">AB48</strain>
    </source>
</reference>
<evidence type="ECO:0000313" key="18">
    <source>
        <dbReference type="Proteomes" id="UP001056708"/>
    </source>
</evidence>
<dbReference type="InterPro" id="IPR041069">
    <property type="entry name" value="FeoB_Cyto"/>
</dbReference>
<feature type="transmembrane region" description="Helical" evidence="15">
    <location>
        <begin position="743"/>
        <end position="761"/>
    </location>
</feature>
<keyword evidence="6 15" id="KW-0812">Transmembrane</keyword>
<evidence type="ECO:0000256" key="13">
    <source>
        <dbReference type="ARBA" id="ARBA00031200"/>
    </source>
</evidence>
<sequence>MTPIATRPVKIAAIGNPNSGKTTLFNALTGSNQVTGNWPGVTVERVEGTYVQDGQTLTVVDLPGVYSLDAEDADTGLDEGIARDYLLCGEADLIANIVDASNLERNLYLTTQLIEMRLPMVVVLNMTDVAQEQGLEIKVEALSQRLGCPVVSVVASKSLGMTQLREAIAQGLQSPPIPPTFVAYPAVVEDAIAAILPHLEAPGDPSPVDARWRALRLLEYNDLTSPQQQSPDLNRSISLWQRRVQEVLGEELDIVIADARYGFIRTITEVALLRSRHISTSLTQRIDRWVLNRWLGIPLFLAVMYLMFLFSINVGSVFIDFFELLTGAIFVEGFANILERVGSPDWLIALLANGAGGGIQTVATFIPVIACTFLFLAFLEDSGYMARAAFVMDRLMRLMGLPGKSFVPMLVGFGCNVPAILATRSLESPRDRLLTILMNPFMSCGARLPVYALFAAAFFPVRGQNVVFALYLTGIAAAVVTGLILKQTLLQGEVSHFIMELPLYHLPTLRGVLWRTWDRLREFIWRAGQVIVIMVMILGLLNTVRWDGSFGDSQTSVLTDVSRRITPVFAPMGIQPENYPATVGVFTGVFAKEAIVGSLDALYGQLAREAAEDAEDSFEFWPTIEEAFTSIGDNFRELGGRLLDPLGLDVGDIDDVEGAAAEQGVASHTFGQMVTRFDGQVGAFAYLLFVLLYFPCLAATAAIHRETGTRWTLFAGIWTTGLAYWVATFFYQFGTFDRHPGSSTAWLLGLLVFLTLILVGMRRIGRLV</sequence>
<evidence type="ECO:0000256" key="10">
    <source>
        <dbReference type="ARBA" id="ARBA00023065"/>
    </source>
</evidence>
<keyword evidence="11 15" id="KW-0342">GTP-binding</keyword>
<dbReference type="CDD" id="cd01879">
    <property type="entry name" value="FeoB"/>
    <property type="match status" value="1"/>
</dbReference>
<evidence type="ECO:0000256" key="2">
    <source>
        <dbReference type="ARBA" id="ARBA00004651"/>
    </source>
</evidence>
<feature type="transmembrane region" description="Helical" evidence="15">
    <location>
        <begin position="683"/>
        <end position="704"/>
    </location>
</feature>
<dbReference type="PANTHER" id="PTHR43185:SF1">
    <property type="entry name" value="FE(2+) TRANSPORTER FEOB"/>
    <property type="match status" value="1"/>
</dbReference>
<dbReference type="PANTHER" id="PTHR43185">
    <property type="entry name" value="FERROUS IRON TRANSPORT PROTEIN B"/>
    <property type="match status" value="1"/>
</dbReference>
<dbReference type="PROSITE" id="PS51711">
    <property type="entry name" value="G_FEOB"/>
    <property type="match status" value="1"/>
</dbReference>
<evidence type="ECO:0000256" key="8">
    <source>
        <dbReference type="ARBA" id="ARBA00022989"/>
    </source>
</evidence>
<dbReference type="RefSeq" id="WP_252662952.1">
    <property type="nucleotide sequence ID" value="NZ_CP098611.1"/>
</dbReference>
<evidence type="ECO:0000256" key="12">
    <source>
        <dbReference type="ARBA" id="ARBA00023136"/>
    </source>
</evidence>